<dbReference type="RefSeq" id="WP_099115471.1">
    <property type="nucleotide sequence ID" value="NZ_CAWNQI010000054.1"/>
</dbReference>
<accession>A0A2D0JLG4</accession>
<dbReference type="Proteomes" id="UP000221980">
    <property type="component" value="Unassembled WGS sequence"/>
</dbReference>
<proteinExistence type="predicted"/>
<evidence type="ECO:0000313" key="2">
    <source>
        <dbReference type="Proteomes" id="UP000221980"/>
    </source>
</evidence>
<protein>
    <submittedName>
        <fullName evidence="1">Uncharacterized protein</fullName>
    </submittedName>
</protein>
<name>A0A2D0JLG4_9GAMM</name>
<evidence type="ECO:0000313" key="1">
    <source>
        <dbReference type="EMBL" id="PHM47148.1"/>
    </source>
</evidence>
<comment type="caution">
    <text evidence="1">The sequence shown here is derived from an EMBL/GenBank/DDBJ whole genome shotgun (WGS) entry which is preliminary data.</text>
</comment>
<gene>
    <name evidence="1" type="ORF">Xmir_03570</name>
</gene>
<dbReference type="EMBL" id="NITZ01000022">
    <property type="protein sequence ID" value="PHM47148.1"/>
    <property type="molecule type" value="Genomic_DNA"/>
</dbReference>
<dbReference type="AlphaFoldDB" id="A0A2D0JLG4"/>
<dbReference type="OrthoDB" id="6465667at2"/>
<reference evidence="1 2" key="1">
    <citation type="journal article" date="2017" name="Nat. Microbiol.">
        <title>Natural product diversity associated with the nematode symbionts Photorhabdus and Xenorhabdus.</title>
        <authorList>
            <person name="Tobias N.J."/>
            <person name="Wolff H."/>
            <person name="Djahanschiri B."/>
            <person name="Grundmann F."/>
            <person name="Kronenwerth M."/>
            <person name="Shi Y.M."/>
            <person name="Simonyi S."/>
            <person name="Grun P."/>
            <person name="Shapiro-Ilan D."/>
            <person name="Pidot S.J."/>
            <person name="Stinear T.P."/>
            <person name="Ebersberger I."/>
            <person name="Bode H.B."/>
        </authorList>
    </citation>
    <scope>NUCLEOTIDE SEQUENCE [LARGE SCALE GENOMIC DNA]</scope>
    <source>
        <strain evidence="1 2">DSM 17902</strain>
    </source>
</reference>
<keyword evidence="2" id="KW-1185">Reference proteome</keyword>
<organism evidence="1 2">
    <name type="scientific">Xenorhabdus miraniensis</name>
    <dbReference type="NCBI Taxonomy" id="351674"/>
    <lineage>
        <taxon>Bacteria</taxon>
        <taxon>Pseudomonadati</taxon>
        <taxon>Pseudomonadota</taxon>
        <taxon>Gammaproteobacteria</taxon>
        <taxon>Enterobacterales</taxon>
        <taxon>Morganellaceae</taxon>
        <taxon>Xenorhabdus</taxon>
    </lineage>
</organism>
<sequence>MHTLLGYSEINTMITYEDLQNAAEEASEKKFSHAEILRKCVGNFIEYYHQSLAIAANPTFCNHKGEEMQIITLGVSEHNVFKEKYLHELKLSDDFTLSFMLKTVIAMKGVHHTWIASPITISMNSDVVTFTFNDNSETKSCRIPQGNTLAIYSEAADMLKMITMNIIKQTAPK</sequence>